<dbReference type="AlphaFoldDB" id="A0A834DID5"/>
<name>A0A834DID5_9CHIR</name>
<dbReference type="Proteomes" id="UP000664940">
    <property type="component" value="Unassembled WGS sequence"/>
</dbReference>
<sequence>MGAGMGRWHHGCTSLHSHQHCSRVPFLQHPGLHLLFVDLLMMAIMTGAEKKMSYFVDSAVSGPAPYSAVRPAVMRQGAINSYEDPQMACGFQSSYHPQRACYPFWEETATQEVPTGLEHCGSGSVSLHKRTCFSFLASLEQF</sequence>
<gene>
    <name evidence="1" type="ORF">HJG60_004625</name>
</gene>
<comment type="caution">
    <text evidence="1">The sequence shown here is derived from an EMBL/GenBank/DDBJ whole genome shotgun (WGS) entry which is preliminary data.</text>
</comment>
<accession>A0A834DID5</accession>
<organism evidence="1 2">
    <name type="scientific">Phyllostomus discolor</name>
    <name type="common">pale spear-nosed bat</name>
    <dbReference type="NCBI Taxonomy" id="89673"/>
    <lineage>
        <taxon>Eukaryota</taxon>
        <taxon>Metazoa</taxon>
        <taxon>Chordata</taxon>
        <taxon>Craniata</taxon>
        <taxon>Vertebrata</taxon>
        <taxon>Euteleostomi</taxon>
        <taxon>Mammalia</taxon>
        <taxon>Eutheria</taxon>
        <taxon>Laurasiatheria</taxon>
        <taxon>Chiroptera</taxon>
        <taxon>Yangochiroptera</taxon>
        <taxon>Phyllostomidae</taxon>
        <taxon>Phyllostominae</taxon>
        <taxon>Phyllostomus</taxon>
    </lineage>
</organism>
<evidence type="ECO:0000313" key="1">
    <source>
        <dbReference type="EMBL" id="KAF6081071.1"/>
    </source>
</evidence>
<proteinExistence type="predicted"/>
<protein>
    <submittedName>
        <fullName evidence="1">ETS proto-oncogene 1, transcription factor</fullName>
    </submittedName>
</protein>
<evidence type="ECO:0000313" key="2">
    <source>
        <dbReference type="Proteomes" id="UP000664940"/>
    </source>
</evidence>
<reference evidence="1 2" key="1">
    <citation type="journal article" date="2020" name="Nature">
        <title>Six reference-quality genomes reveal evolution of bat adaptations.</title>
        <authorList>
            <person name="Jebb D."/>
            <person name="Huang Z."/>
            <person name="Pippel M."/>
            <person name="Hughes G.M."/>
            <person name="Lavrichenko K."/>
            <person name="Devanna P."/>
            <person name="Winkler S."/>
            <person name="Jermiin L.S."/>
            <person name="Skirmuntt E.C."/>
            <person name="Katzourakis A."/>
            <person name="Burkitt-Gray L."/>
            <person name="Ray D.A."/>
            <person name="Sullivan K.A.M."/>
            <person name="Roscito J.G."/>
            <person name="Kirilenko B.M."/>
            <person name="Davalos L.M."/>
            <person name="Corthals A.P."/>
            <person name="Power M.L."/>
            <person name="Jones G."/>
            <person name="Ransome R.D."/>
            <person name="Dechmann D.K.N."/>
            <person name="Locatelli A.G."/>
            <person name="Puechmaille S.J."/>
            <person name="Fedrigo O."/>
            <person name="Jarvis E.D."/>
            <person name="Hiller M."/>
            <person name="Vernes S.C."/>
            <person name="Myers E.W."/>
            <person name="Teeling E.C."/>
        </authorList>
    </citation>
    <scope>NUCLEOTIDE SEQUENCE [LARGE SCALE GENOMIC DNA]</scope>
    <source>
        <strain evidence="1">Bat1K_MPI-CBG_1</strain>
    </source>
</reference>
<dbReference type="EMBL" id="JABVXQ010000013">
    <property type="protein sequence ID" value="KAF6081071.1"/>
    <property type="molecule type" value="Genomic_DNA"/>
</dbReference>